<evidence type="ECO:0000256" key="8">
    <source>
        <dbReference type="ARBA" id="ARBA00023170"/>
    </source>
</evidence>
<feature type="region of interest" description="Disordered" evidence="10">
    <location>
        <begin position="367"/>
        <end position="390"/>
    </location>
</feature>
<dbReference type="GO" id="GO:0000750">
    <property type="term" value="P:pheromone-dependent signal transduction involved in conjugation with cellular fusion"/>
    <property type="evidence" value="ECO:0007669"/>
    <property type="project" value="TreeGrafter"/>
</dbReference>
<evidence type="ECO:0000256" key="1">
    <source>
        <dbReference type="ARBA" id="ARBA00004141"/>
    </source>
</evidence>
<sequence length="464" mass="51868">MAPVNYPELVAPAVIALFCVLYVLPWHIRVRNLATLSMTFWMATLNFTHIINPLLWNSGVENKSPVWCDITSALTVGYNYGLPLSHLLLARQLEGLTTLRKRSVLYDDRLKKTRMAIDWSMAVALPIIGILLHLTQQERRYYIIEGAGCVPATYWNAWGVLAMAFVPIAIAVGALIYTVMALVNIYLRRQRMLSMVSADSSVSRNQFLRLYIVSLAEIGTCVIRAIFNLISYTNGPSPLSKNRPPKPISLDVIGYVPKSEITDSQWRVVLLQWYTVTACSIVFFFCFATGSETVRFYHRVIRVIFPCLPERKPSSFETLHTASTSGFSSKPSQSTFSSSNKATKMECCDVMALDYTASPTEEDRATGVHYEDCIPQTTSTAPSPSRRLSDHDQLEASAISLTQPAAAQMKKALGPEDFELDLESGRQRAVRLDSVGIDEDGERRQRTVRHSQVPSKLSVQAARN</sequence>
<dbReference type="PANTHER" id="PTHR28097:SF1">
    <property type="entry name" value="PHEROMONE A FACTOR RECEPTOR"/>
    <property type="match status" value="1"/>
</dbReference>
<comment type="subcellular location">
    <subcellularLocation>
        <location evidence="1">Membrane</location>
        <topology evidence="1">Multi-pass membrane protein</topology>
    </subcellularLocation>
</comment>
<comment type="similarity">
    <text evidence="2">Belongs to the G-protein coupled receptor 4 family.</text>
</comment>
<feature type="transmembrane region" description="Helical" evidence="11">
    <location>
        <begin position="208"/>
        <end position="230"/>
    </location>
</feature>
<keyword evidence="9" id="KW-0807">Transducer</keyword>
<feature type="transmembrane region" description="Helical" evidence="11">
    <location>
        <begin position="271"/>
        <end position="290"/>
    </location>
</feature>
<evidence type="ECO:0000256" key="4">
    <source>
        <dbReference type="ARBA" id="ARBA00022692"/>
    </source>
</evidence>
<dbReference type="OrthoDB" id="2874149at2759"/>
<dbReference type="PANTHER" id="PTHR28097">
    <property type="entry name" value="PHEROMONE A FACTOR RECEPTOR"/>
    <property type="match status" value="1"/>
</dbReference>
<organism evidence="12 13">
    <name type="scientific">Naganishia liquefaciens</name>
    <dbReference type="NCBI Taxonomy" id="104408"/>
    <lineage>
        <taxon>Eukaryota</taxon>
        <taxon>Fungi</taxon>
        <taxon>Dikarya</taxon>
        <taxon>Basidiomycota</taxon>
        <taxon>Agaricomycotina</taxon>
        <taxon>Tremellomycetes</taxon>
        <taxon>Filobasidiales</taxon>
        <taxon>Filobasidiaceae</taxon>
        <taxon>Naganishia</taxon>
    </lineage>
</organism>
<evidence type="ECO:0000256" key="5">
    <source>
        <dbReference type="ARBA" id="ARBA00022989"/>
    </source>
</evidence>
<evidence type="ECO:0000256" key="11">
    <source>
        <dbReference type="SAM" id="Phobius"/>
    </source>
</evidence>
<keyword evidence="7 11" id="KW-0472">Membrane</keyword>
<evidence type="ECO:0000256" key="9">
    <source>
        <dbReference type="ARBA" id="ARBA00023224"/>
    </source>
</evidence>
<feature type="compositionally biased region" description="Polar residues" evidence="10">
    <location>
        <begin position="450"/>
        <end position="464"/>
    </location>
</feature>
<reference evidence="12" key="1">
    <citation type="submission" date="2020-07" db="EMBL/GenBank/DDBJ databases">
        <title>Draft Genome Sequence of a Deep-Sea Yeast, Naganishia (Cryptococcus) liquefaciens strain N6.</title>
        <authorList>
            <person name="Han Y.W."/>
            <person name="Kajitani R."/>
            <person name="Morimoto H."/>
            <person name="Parhat M."/>
            <person name="Tsubouchi H."/>
            <person name="Bakenova O."/>
            <person name="Ogata M."/>
            <person name="Argunhan B."/>
            <person name="Aoki R."/>
            <person name="Kajiwara S."/>
            <person name="Itoh T."/>
            <person name="Iwasaki H."/>
        </authorList>
    </citation>
    <scope>NUCLEOTIDE SEQUENCE</scope>
    <source>
        <strain evidence="12">N6</strain>
    </source>
</reference>
<evidence type="ECO:0000313" key="12">
    <source>
        <dbReference type="EMBL" id="GHJ86927.1"/>
    </source>
</evidence>
<evidence type="ECO:0000313" key="13">
    <source>
        <dbReference type="Proteomes" id="UP000620104"/>
    </source>
</evidence>
<feature type="transmembrane region" description="Helical" evidence="11">
    <location>
        <begin position="141"/>
        <end position="158"/>
    </location>
</feature>
<keyword evidence="6" id="KW-0297">G-protein coupled receptor</keyword>
<dbReference type="InterPro" id="IPR001499">
    <property type="entry name" value="GPCR_STE3"/>
</dbReference>
<feature type="region of interest" description="Disordered" evidence="10">
    <location>
        <begin position="437"/>
        <end position="464"/>
    </location>
</feature>
<evidence type="ECO:0000256" key="6">
    <source>
        <dbReference type="ARBA" id="ARBA00023040"/>
    </source>
</evidence>
<name>A0A8H3TTJ8_9TREE</name>
<evidence type="ECO:0000256" key="7">
    <source>
        <dbReference type="ARBA" id="ARBA00023136"/>
    </source>
</evidence>
<evidence type="ECO:0000256" key="2">
    <source>
        <dbReference type="ARBA" id="ARBA00011085"/>
    </source>
</evidence>
<feature type="transmembrane region" description="Helical" evidence="11">
    <location>
        <begin position="36"/>
        <end position="56"/>
    </location>
</feature>
<keyword evidence="3" id="KW-0589">Pheromone response</keyword>
<keyword evidence="8" id="KW-0675">Receptor</keyword>
<accession>A0A8H3TTJ8</accession>
<gene>
    <name evidence="12" type="ORF">NliqN6_3329</name>
</gene>
<feature type="transmembrane region" description="Helical" evidence="11">
    <location>
        <begin position="116"/>
        <end position="134"/>
    </location>
</feature>
<dbReference type="Pfam" id="PF02076">
    <property type="entry name" value="STE3"/>
    <property type="match status" value="1"/>
</dbReference>
<keyword evidence="5 11" id="KW-1133">Transmembrane helix</keyword>
<comment type="caution">
    <text evidence="12">The sequence shown here is derived from an EMBL/GenBank/DDBJ whole genome shotgun (WGS) entry which is preliminary data.</text>
</comment>
<dbReference type="GO" id="GO:0005886">
    <property type="term" value="C:plasma membrane"/>
    <property type="evidence" value="ECO:0007669"/>
    <property type="project" value="TreeGrafter"/>
</dbReference>
<dbReference type="EMBL" id="BLZA01000019">
    <property type="protein sequence ID" value="GHJ86927.1"/>
    <property type="molecule type" value="Genomic_DNA"/>
</dbReference>
<proteinExistence type="inferred from homology"/>
<evidence type="ECO:0000256" key="3">
    <source>
        <dbReference type="ARBA" id="ARBA00022507"/>
    </source>
</evidence>
<dbReference type="PRINTS" id="PR00899">
    <property type="entry name" value="GPCRSTE3"/>
</dbReference>
<feature type="transmembrane region" description="Helical" evidence="11">
    <location>
        <begin position="164"/>
        <end position="187"/>
    </location>
</feature>
<keyword evidence="13" id="KW-1185">Reference proteome</keyword>
<protein>
    <submittedName>
        <fullName evidence="12">Uncharacterized protein</fullName>
    </submittedName>
</protein>
<dbReference type="AlphaFoldDB" id="A0A8H3TTJ8"/>
<dbReference type="Proteomes" id="UP000620104">
    <property type="component" value="Unassembled WGS sequence"/>
</dbReference>
<keyword evidence="4 11" id="KW-0812">Transmembrane</keyword>
<evidence type="ECO:0000256" key="10">
    <source>
        <dbReference type="SAM" id="MobiDB-lite"/>
    </source>
</evidence>
<feature type="transmembrane region" description="Helical" evidence="11">
    <location>
        <begin position="6"/>
        <end position="24"/>
    </location>
</feature>
<dbReference type="GO" id="GO:0004932">
    <property type="term" value="F:mating-type factor pheromone receptor activity"/>
    <property type="evidence" value="ECO:0007669"/>
    <property type="project" value="InterPro"/>
</dbReference>